<keyword evidence="6" id="KW-1185">Reference proteome</keyword>
<dbReference type="Pfam" id="PF00069">
    <property type="entry name" value="Pkinase"/>
    <property type="match status" value="1"/>
</dbReference>
<evidence type="ECO:0000259" key="4">
    <source>
        <dbReference type="PROSITE" id="PS50011"/>
    </source>
</evidence>
<dbReference type="KEGG" id="csl:COCSUDRAFT_64904"/>
<accession>I0Z5L1</accession>
<evidence type="ECO:0000256" key="1">
    <source>
        <dbReference type="ARBA" id="ARBA00022741"/>
    </source>
</evidence>
<dbReference type="EMBL" id="AGSI01000003">
    <property type="protein sequence ID" value="EIE25930.1"/>
    <property type="molecule type" value="Genomic_DNA"/>
</dbReference>
<dbReference type="GO" id="GO:0035556">
    <property type="term" value="P:intracellular signal transduction"/>
    <property type="evidence" value="ECO:0007669"/>
    <property type="project" value="TreeGrafter"/>
</dbReference>
<dbReference type="Gene3D" id="1.10.510.10">
    <property type="entry name" value="Transferase(Phosphotransferase) domain 1"/>
    <property type="match status" value="1"/>
</dbReference>
<dbReference type="PANTHER" id="PTHR24346:SF92">
    <property type="entry name" value="SNF1-RELATED PROTEIN KINASE 2.6"/>
    <property type="match status" value="1"/>
</dbReference>
<dbReference type="RefSeq" id="XP_005650474.1">
    <property type="nucleotide sequence ID" value="XM_005650417.1"/>
</dbReference>
<sequence length="401" mass="43994">MAGCFGCFHFDRHPKASAAAPMLHQSSCQVADISHLLGTDGNGTKAKEVSKLRSLVQTPQHGQYAYEEVGHLGDAQQRTLKLMRHRRSKELVAVKYVRQSADTLLDKNVEREILNHRQLVHPNILAFREVFTTDTELAIVAEYASAGQLADKCTSPMPEREALTLFSQLLDGLAYCHSKGVYHRDLRTELIFLSGSVFAPTLKIGGFGFSKSAAMDSMAKTAVGSRGYMAPEVLLATGAYDAAAVDVWACGVVLYQMLTGRMPFCHDANASGVLDRAMMQRIVRGQYYLPGDIALSLEVQDLLARIFRPDPKHRIGLASMRRHPWLHDGAPSVLSPAQEPAAADVAPLQSEEGIRDVIHRARQRRLQQQRRLSSTGVGALGSNRQPALDRTSHSFAVTANA</sequence>
<dbReference type="eggNOG" id="KOG0583">
    <property type="taxonomic scope" value="Eukaryota"/>
</dbReference>
<feature type="region of interest" description="Disordered" evidence="3">
    <location>
        <begin position="367"/>
        <end position="401"/>
    </location>
</feature>
<dbReference type="Gene3D" id="3.30.200.20">
    <property type="entry name" value="Phosphorylase Kinase, domain 1"/>
    <property type="match status" value="1"/>
</dbReference>
<dbReference type="PANTHER" id="PTHR24346">
    <property type="entry name" value="MAP/MICROTUBULE AFFINITY-REGULATING KINASE"/>
    <property type="match status" value="1"/>
</dbReference>
<proteinExistence type="predicted"/>
<reference evidence="5 6" key="1">
    <citation type="journal article" date="2012" name="Genome Biol.">
        <title>The genome of the polar eukaryotic microalga coccomyxa subellipsoidea reveals traits of cold adaptation.</title>
        <authorList>
            <person name="Blanc G."/>
            <person name="Agarkova I."/>
            <person name="Grimwood J."/>
            <person name="Kuo A."/>
            <person name="Brueggeman A."/>
            <person name="Dunigan D."/>
            <person name="Gurnon J."/>
            <person name="Ladunga I."/>
            <person name="Lindquist E."/>
            <person name="Lucas S."/>
            <person name="Pangilinan J."/>
            <person name="Proschold T."/>
            <person name="Salamov A."/>
            <person name="Schmutz J."/>
            <person name="Weeks D."/>
            <person name="Yamada T."/>
            <person name="Claverie J.M."/>
            <person name="Grigoriev I."/>
            <person name="Van Etten J."/>
            <person name="Lomsadze A."/>
            <person name="Borodovsky M."/>
        </authorList>
    </citation>
    <scope>NUCLEOTIDE SEQUENCE [LARGE SCALE GENOMIC DNA]</scope>
    <source>
        <strain evidence="5 6">C-169</strain>
    </source>
</reference>
<protein>
    <submittedName>
        <fullName evidence="5">Kinase-like protein</fullName>
    </submittedName>
</protein>
<dbReference type="SUPFAM" id="SSF56112">
    <property type="entry name" value="Protein kinase-like (PK-like)"/>
    <property type="match status" value="1"/>
</dbReference>
<dbReference type="GO" id="GO:0005524">
    <property type="term" value="F:ATP binding"/>
    <property type="evidence" value="ECO:0007669"/>
    <property type="project" value="UniProtKB-KW"/>
</dbReference>
<dbReference type="Proteomes" id="UP000007264">
    <property type="component" value="Unassembled WGS sequence"/>
</dbReference>
<evidence type="ECO:0000256" key="3">
    <source>
        <dbReference type="SAM" id="MobiDB-lite"/>
    </source>
</evidence>
<dbReference type="AlphaFoldDB" id="I0Z5L1"/>
<name>I0Z5L1_COCSC</name>
<evidence type="ECO:0000313" key="6">
    <source>
        <dbReference type="Proteomes" id="UP000007264"/>
    </source>
</evidence>
<dbReference type="InterPro" id="IPR011009">
    <property type="entry name" value="Kinase-like_dom_sf"/>
</dbReference>
<comment type="caution">
    <text evidence="5">The sequence shown here is derived from an EMBL/GenBank/DDBJ whole genome shotgun (WGS) entry which is preliminary data.</text>
</comment>
<evidence type="ECO:0000313" key="5">
    <source>
        <dbReference type="EMBL" id="EIE25930.1"/>
    </source>
</evidence>
<dbReference type="InterPro" id="IPR000719">
    <property type="entry name" value="Prot_kinase_dom"/>
</dbReference>
<feature type="domain" description="Protein kinase" evidence="4">
    <location>
        <begin position="66"/>
        <end position="326"/>
    </location>
</feature>
<feature type="region of interest" description="Disordered" evidence="3">
    <location>
        <begin position="329"/>
        <end position="348"/>
    </location>
</feature>
<keyword evidence="1" id="KW-0547">Nucleotide-binding</keyword>
<evidence type="ECO:0000256" key="2">
    <source>
        <dbReference type="ARBA" id="ARBA00022840"/>
    </source>
</evidence>
<dbReference type="OrthoDB" id="40902at2759"/>
<gene>
    <name evidence="5" type="ORF">COCSUDRAFT_64904</name>
</gene>
<keyword evidence="2" id="KW-0067">ATP-binding</keyword>
<dbReference type="GO" id="GO:0005737">
    <property type="term" value="C:cytoplasm"/>
    <property type="evidence" value="ECO:0007669"/>
    <property type="project" value="TreeGrafter"/>
</dbReference>
<dbReference type="PROSITE" id="PS50011">
    <property type="entry name" value="PROTEIN_KINASE_DOM"/>
    <property type="match status" value="1"/>
</dbReference>
<dbReference type="GO" id="GO:0004674">
    <property type="term" value="F:protein serine/threonine kinase activity"/>
    <property type="evidence" value="ECO:0007669"/>
    <property type="project" value="TreeGrafter"/>
</dbReference>
<organism evidence="5 6">
    <name type="scientific">Coccomyxa subellipsoidea (strain C-169)</name>
    <name type="common">Green microalga</name>
    <dbReference type="NCBI Taxonomy" id="574566"/>
    <lineage>
        <taxon>Eukaryota</taxon>
        <taxon>Viridiplantae</taxon>
        <taxon>Chlorophyta</taxon>
        <taxon>core chlorophytes</taxon>
        <taxon>Trebouxiophyceae</taxon>
        <taxon>Trebouxiophyceae incertae sedis</taxon>
        <taxon>Coccomyxaceae</taxon>
        <taxon>Coccomyxa</taxon>
        <taxon>Coccomyxa subellipsoidea</taxon>
    </lineage>
</organism>
<dbReference type="STRING" id="574566.I0Z5L1"/>
<dbReference type="GeneID" id="17043934"/>